<feature type="region of interest" description="Disordered" evidence="12">
    <location>
        <begin position="221"/>
        <end position="248"/>
    </location>
</feature>
<dbReference type="Proteomes" id="UP000005408">
    <property type="component" value="Unassembled WGS sequence"/>
</dbReference>
<name>A0A8W8K189_MAGGI</name>
<evidence type="ECO:0000256" key="8">
    <source>
        <dbReference type="ARBA" id="ARBA00023125"/>
    </source>
</evidence>
<dbReference type="EnsemblMetazoa" id="G21213.4">
    <property type="protein sequence ID" value="G21213.4:cds"/>
    <property type="gene ID" value="G21213"/>
</dbReference>
<dbReference type="PANTHER" id="PTHR24403:SF63">
    <property type="entry name" value="SI:DKEY-154P10.3"/>
    <property type="match status" value="1"/>
</dbReference>
<evidence type="ECO:0000256" key="6">
    <source>
        <dbReference type="ARBA" id="ARBA00022833"/>
    </source>
</evidence>
<proteinExistence type="inferred from homology"/>
<keyword evidence="10" id="KW-0539">Nucleus</keyword>
<feature type="region of interest" description="Disordered" evidence="12">
    <location>
        <begin position="99"/>
        <end position="118"/>
    </location>
</feature>
<dbReference type="PANTHER" id="PTHR24403">
    <property type="entry name" value="ZINC FINGER PROTEIN"/>
    <property type="match status" value="1"/>
</dbReference>
<evidence type="ECO:0000313" key="15">
    <source>
        <dbReference type="Proteomes" id="UP000005408"/>
    </source>
</evidence>
<dbReference type="FunFam" id="3.30.160.60:FF:000446">
    <property type="entry name" value="Zinc finger protein"/>
    <property type="match status" value="1"/>
</dbReference>
<evidence type="ECO:0000256" key="3">
    <source>
        <dbReference type="ARBA" id="ARBA00022723"/>
    </source>
</evidence>
<evidence type="ECO:0000259" key="13">
    <source>
        <dbReference type="PROSITE" id="PS50157"/>
    </source>
</evidence>
<dbReference type="AlphaFoldDB" id="A0A8W8K189"/>
<feature type="compositionally biased region" description="Polar residues" evidence="12">
    <location>
        <begin position="107"/>
        <end position="116"/>
    </location>
</feature>
<dbReference type="OrthoDB" id="5876240at2759"/>
<feature type="domain" description="C2H2-type" evidence="13">
    <location>
        <begin position="402"/>
        <end position="429"/>
    </location>
</feature>
<evidence type="ECO:0000256" key="2">
    <source>
        <dbReference type="ARBA" id="ARBA00006991"/>
    </source>
</evidence>
<feature type="domain" description="C2H2-type" evidence="13">
    <location>
        <begin position="313"/>
        <end position="342"/>
    </location>
</feature>
<keyword evidence="7" id="KW-0805">Transcription regulation</keyword>
<dbReference type="GO" id="GO:0008270">
    <property type="term" value="F:zinc ion binding"/>
    <property type="evidence" value="ECO:0007669"/>
    <property type="project" value="UniProtKB-KW"/>
</dbReference>
<sequence>MSVRILRMEGSGVNLGDYMDVVTTYHCKFCSHTCQTVKDMANHVQQDHLSEIVPLPQNSETSNVPQRSMVISQDAQEKAAPGQIQSDQTKDSVETRLDSVETDEQNSETLKSSNSAEVEDYVSETSNKLTFDIDGKIVELSIGNGGMESIVEPGLMKGDVQGLEVLESAENFIPDLSTQGSQPITKELFLCGQCNTGFTSMEDCQDHMYKEHNVTLEDGKVSVGTQVETSRKKNKKRSQNEEEVKAADLNDSDVEWTIESETQYISKGSRTRSKICPPKALKNDYYLGKTRTSEAGKNEHSTRQPKHVPSYRNKCDKTGCNAKFQTKEALDVHLKCHTDKIEIFECPLCQHQQEKWRLVRLHLWKAHQIDTDLLTCDQCDYKIDTASRLKIHQEIHSKEKPYTCDTCGKRFRQLAQMRNHQMLHTDNKNSDKWYSEQECNICHRKFVSKKCLQVHIQVVHGNHKPFTCTMCEYTTARKAQLELHMRTHTQEKPFKCDVCSYASTDHNSLRRHKMRHTGQKPYKCPHCPYSCIQAICFKTHMKNKHFGAQGIFCCELCTYKSVNEKKYLDHVRDHKNGLLPTTSVAKKKPESVTFAPRIQNISQNIPQIEIVNASEQAPVFVGNNVENQGNQIQMHVEMSESGERTIREEDLQRLMREGLVTSDITQLITCAMNAISQESSVQGVEGQGVSSSPNSGRVTTHMITFHLPSSSTNTVPQADQSVITVDPIASQKDEKKEAAVYFTDNQGVLLNTSDIQLQQEGDSSSVLLNIQGTTVPVNLIQFAANEAEVNQNATIQDLAQISCLVKDSVYNSTANYNNIE</sequence>
<dbReference type="PROSITE" id="PS00028">
    <property type="entry name" value="ZINC_FINGER_C2H2_1"/>
    <property type="match status" value="7"/>
</dbReference>
<dbReference type="FunFam" id="3.30.160.60:FF:001156">
    <property type="entry name" value="Zinc finger protein 407"/>
    <property type="match status" value="1"/>
</dbReference>
<accession>A0A8W8K189</accession>
<keyword evidence="9" id="KW-0804">Transcription</keyword>
<dbReference type="InterPro" id="IPR013087">
    <property type="entry name" value="Znf_C2H2_type"/>
</dbReference>
<dbReference type="GO" id="GO:0005634">
    <property type="term" value="C:nucleus"/>
    <property type="evidence" value="ECO:0007669"/>
    <property type="project" value="UniProtKB-SubCell"/>
</dbReference>
<keyword evidence="8" id="KW-0238">DNA-binding</keyword>
<feature type="compositionally biased region" description="Basic and acidic residues" evidence="12">
    <location>
        <begin position="291"/>
        <end position="302"/>
    </location>
</feature>
<evidence type="ECO:0000256" key="9">
    <source>
        <dbReference type="ARBA" id="ARBA00023163"/>
    </source>
</evidence>
<dbReference type="Gene3D" id="3.30.160.60">
    <property type="entry name" value="Classic Zinc Finger"/>
    <property type="match status" value="5"/>
</dbReference>
<feature type="compositionally biased region" description="Basic and acidic residues" evidence="12">
    <location>
        <begin position="238"/>
        <end position="248"/>
    </location>
</feature>
<keyword evidence="6" id="KW-0862">Zinc</keyword>
<keyword evidence="3" id="KW-0479">Metal-binding</keyword>
<keyword evidence="15" id="KW-1185">Reference proteome</keyword>
<feature type="domain" description="C2H2-type" evidence="13">
    <location>
        <begin position="437"/>
        <end position="465"/>
    </location>
</feature>
<evidence type="ECO:0000256" key="12">
    <source>
        <dbReference type="SAM" id="MobiDB-lite"/>
    </source>
</evidence>
<feature type="domain" description="C2H2-type" evidence="13">
    <location>
        <begin position="494"/>
        <end position="521"/>
    </location>
</feature>
<evidence type="ECO:0000256" key="4">
    <source>
        <dbReference type="ARBA" id="ARBA00022737"/>
    </source>
</evidence>
<keyword evidence="4" id="KW-0677">Repeat</keyword>
<evidence type="ECO:0000256" key="10">
    <source>
        <dbReference type="ARBA" id="ARBA00023242"/>
    </source>
</evidence>
<dbReference type="SUPFAM" id="SSF57667">
    <property type="entry name" value="beta-beta-alpha zinc fingers"/>
    <property type="match status" value="3"/>
</dbReference>
<comment type="subcellular location">
    <subcellularLocation>
        <location evidence="1">Nucleus</location>
    </subcellularLocation>
</comment>
<dbReference type="Pfam" id="PF00096">
    <property type="entry name" value="zf-C2H2"/>
    <property type="match status" value="3"/>
</dbReference>
<comment type="similarity">
    <text evidence="2">Belongs to the krueppel C2H2-type zinc-finger protein family.</text>
</comment>
<dbReference type="EnsemblMetazoa" id="G21213.2">
    <property type="protein sequence ID" value="G21213.2:cds"/>
    <property type="gene ID" value="G21213"/>
</dbReference>
<protein>
    <recommendedName>
        <fullName evidence="13">C2H2-type domain-containing protein</fullName>
    </recommendedName>
</protein>
<keyword evidence="5 11" id="KW-0863">Zinc-finger</keyword>
<feature type="domain" description="C2H2-type" evidence="13">
    <location>
        <begin position="374"/>
        <end position="401"/>
    </location>
</feature>
<evidence type="ECO:0000256" key="11">
    <source>
        <dbReference type="PROSITE-ProRule" id="PRU00042"/>
    </source>
</evidence>
<feature type="domain" description="C2H2-type" evidence="13">
    <location>
        <begin position="466"/>
        <end position="493"/>
    </location>
</feature>
<evidence type="ECO:0000256" key="5">
    <source>
        <dbReference type="ARBA" id="ARBA00022771"/>
    </source>
</evidence>
<reference evidence="14" key="1">
    <citation type="submission" date="2022-08" db="UniProtKB">
        <authorList>
            <consortium name="EnsemblMetazoa"/>
        </authorList>
    </citation>
    <scope>IDENTIFICATION</scope>
    <source>
        <strain evidence="14">05x7-T-G4-1.051#20</strain>
    </source>
</reference>
<feature type="region of interest" description="Disordered" evidence="12">
    <location>
        <begin position="72"/>
        <end position="92"/>
    </location>
</feature>
<dbReference type="OMA" id="ACKEHMI"/>
<feature type="region of interest" description="Disordered" evidence="12">
    <location>
        <begin position="291"/>
        <end position="310"/>
    </location>
</feature>
<dbReference type="GO" id="GO:0003677">
    <property type="term" value="F:DNA binding"/>
    <property type="evidence" value="ECO:0007669"/>
    <property type="project" value="UniProtKB-KW"/>
</dbReference>
<evidence type="ECO:0000256" key="7">
    <source>
        <dbReference type="ARBA" id="ARBA00023015"/>
    </source>
</evidence>
<dbReference type="GO" id="GO:0045944">
    <property type="term" value="P:positive regulation of transcription by RNA polymerase II"/>
    <property type="evidence" value="ECO:0007669"/>
    <property type="project" value="TreeGrafter"/>
</dbReference>
<dbReference type="FunFam" id="3.30.160.60:FF:000448">
    <property type="entry name" value="RE1-silencing transcription factor A"/>
    <property type="match status" value="1"/>
</dbReference>
<dbReference type="SMART" id="SM00355">
    <property type="entry name" value="ZnF_C2H2"/>
    <property type="match status" value="11"/>
</dbReference>
<evidence type="ECO:0000313" key="14">
    <source>
        <dbReference type="EnsemblMetazoa" id="G21213.1:cds"/>
    </source>
</evidence>
<dbReference type="EnsemblMetazoa" id="G21213.1">
    <property type="protein sequence ID" value="G21213.1:cds"/>
    <property type="gene ID" value="G21213"/>
</dbReference>
<dbReference type="InterPro" id="IPR050688">
    <property type="entry name" value="Zinc_finger/UBP_domain"/>
</dbReference>
<dbReference type="InterPro" id="IPR036236">
    <property type="entry name" value="Znf_C2H2_sf"/>
</dbReference>
<organism evidence="14 15">
    <name type="scientific">Magallana gigas</name>
    <name type="common">Pacific oyster</name>
    <name type="synonym">Crassostrea gigas</name>
    <dbReference type="NCBI Taxonomy" id="29159"/>
    <lineage>
        <taxon>Eukaryota</taxon>
        <taxon>Metazoa</taxon>
        <taxon>Spiralia</taxon>
        <taxon>Lophotrochozoa</taxon>
        <taxon>Mollusca</taxon>
        <taxon>Bivalvia</taxon>
        <taxon>Autobranchia</taxon>
        <taxon>Pteriomorphia</taxon>
        <taxon>Ostreida</taxon>
        <taxon>Ostreoidea</taxon>
        <taxon>Ostreidae</taxon>
        <taxon>Magallana</taxon>
    </lineage>
</organism>
<dbReference type="PROSITE" id="PS50157">
    <property type="entry name" value="ZINC_FINGER_C2H2_2"/>
    <property type="match status" value="6"/>
</dbReference>
<dbReference type="FunFam" id="3.30.160.60:FF:001289">
    <property type="entry name" value="Zinc finger protein 574"/>
    <property type="match status" value="1"/>
</dbReference>
<evidence type="ECO:0000256" key="1">
    <source>
        <dbReference type="ARBA" id="ARBA00004123"/>
    </source>
</evidence>